<dbReference type="EC" id="3.2.1.4" evidence="9"/>
<keyword evidence="11" id="KW-0812">Transmembrane</keyword>
<keyword evidence="5 8" id="KW-0119">Carbohydrate metabolism</keyword>
<evidence type="ECO:0000256" key="1">
    <source>
        <dbReference type="ARBA" id="ARBA00000966"/>
    </source>
</evidence>
<keyword evidence="11" id="KW-0472">Membrane</keyword>
<gene>
    <name evidence="13" type="ORF">R1sor_012670</name>
</gene>
<keyword evidence="3 8" id="KW-0378">Hydrolase</keyword>
<evidence type="ECO:0000256" key="9">
    <source>
        <dbReference type="RuleBase" id="RU361166"/>
    </source>
</evidence>
<dbReference type="SUPFAM" id="SSF48208">
    <property type="entry name" value="Six-hairpin glycosidases"/>
    <property type="match status" value="1"/>
</dbReference>
<dbReference type="Gene3D" id="1.50.10.10">
    <property type="match status" value="1"/>
</dbReference>
<keyword evidence="4 9" id="KW-0136">Cellulose degradation</keyword>
<protein>
    <recommendedName>
        <fullName evidence="9">Endoglucanase</fullName>
        <ecNumber evidence="9">3.2.1.4</ecNumber>
    </recommendedName>
</protein>
<reference evidence="13 14" key="1">
    <citation type="submission" date="2024-09" db="EMBL/GenBank/DDBJ databases">
        <title>Chromosome-scale assembly of Riccia sorocarpa.</title>
        <authorList>
            <person name="Paukszto L."/>
        </authorList>
    </citation>
    <scope>NUCLEOTIDE SEQUENCE [LARGE SCALE GENOMIC DNA]</scope>
    <source>
        <strain evidence="13">LP-2024</strain>
        <tissue evidence="13">Aerial parts of the thallus</tissue>
    </source>
</reference>
<feature type="compositionally biased region" description="Basic and acidic residues" evidence="10">
    <location>
        <begin position="1"/>
        <end position="14"/>
    </location>
</feature>
<comment type="similarity">
    <text evidence="2 8 9">Belongs to the glycosyl hydrolase 9 (cellulase E) family.</text>
</comment>
<accession>A0ABD3I7Q4</accession>
<evidence type="ECO:0000256" key="3">
    <source>
        <dbReference type="ARBA" id="ARBA00022801"/>
    </source>
</evidence>
<evidence type="ECO:0000256" key="8">
    <source>
        <dbReference type="PROSITE-ProRule" id="PRU10059"/>
    </source>
</evidence>
<feature type="transmembrane region" description="Helical" evidence="11">
    <location>
        <begin position="102"/>
        <end position="125"/>
    </location>
</feature>
<keyword evidence="14" id="KW-1185">Reference proteome</keyword>
<dbReference type="InterPro" id="IPR018221">
    <property type="entry name" value="Glyco_hydro_9_His_AS"/>
</dbReference>
<evidence type="ECO:0000256" key="10">
    <source>
        <dbReference type="SAM" id="MobiDB-lite"/>
    </source>
</evidence>
<comment type="catalytic activity">
    <reaction evidence="1 9">
        <text>Endohydrolysis of (1-&gt;4)-beta-D-glucosidic linkages in cellulose, lichenin and cereal beta-D-glucans.</text>
        <dbReference type="EC" id="3.2.1.4"/>
    </reaction>
</comment>
<dbReference type="InterPro" id="IPR001701">
    <property type="entry name" value="Glyco_hydro_9"/>
</dbReference>
<feature type="transmembrane region" description="Helical" evidence="11">
    <location>
        <begin position="61"/>
        <end position="81"/>
    </location>
</feature>
<dbReference type="GO" id="GO:0008810">
    <property type="term" value="F:cellulase activity"/>
    <property type="evidence" value="ECO:0007669"/>
    <property type="project" value="UniProtKB-EC"/>
</dbReference>
<feature type="region of interest" description="Disordered" evidence="10">
    <location>
        <begin position="1"/>
        <end position="27"/>
    </location>
</feature>
<keyword evidence="6 8" id="KW-0326">Glycosidase</keyword>
<dbReference type="GO" id="GO:0030245">
    <property type="term" value="P:cellulose catabolic process"/>
    <property type="evidence" value="ECO:0007669"/>
    <property type="project" value="UniProtKB-KW"/>
</dbReference>
<dbReference type="InterPro" id="IPR012341">
    <property type="entry name" value="6hp_glycosidase-like_sf"/>
</dbReference>
<keyword evidence="7 8" id="KW-0624">Polysaccharide degradation</keyword>
<feature type="region of interest" description="Disordered" evidence="10">
    <location>
        <begin position="135"/>
        <end position="170"/>
    </location>
</feature>
<evidence type="ECO:0000313" key="14">
    <source>
        <dbReference type="Proteomes" id="UP001633002"/>
    </source>
</evidence>
<evidence type="ECO:0000256" key="5">
    <source>
        <dbReference type="ARBA" id="ARBA00023277"/>
    </source>
</evidence>
<dbReference type="Pfam" id="PF00759">
    <property type="entry name" value="Glyco_hydro_9"/>
    <property type="match status" value="1"/>
</dbReference>
<evidence type="ECO:0000256" key="6">
    <source>
        <dbReference type="ARBA" id="ARBA00023295"/>
    </source>
</evidence>
<evidence type="ECO:0000256" key="11">
    <source>
        <dbReference type="SAM" id="Phobius"/>
    </source>
</evidence>
<dbReference type="InterPro" id="IPR008928">
    <property type="entry name" value="6-hairpin_glycosidase_sf"/>
</dbReference>
<comment type="caution">
    <text evidence="13">The sequence shown here is derived from an EMBL/GenBank/DDBJ whole genome shotgun (WGS) entry which is preliminary data.</text>
</comment>
<feature type="domain" description="Glycoside hydrolase family 9" evidence="12">
    <location>
        <begin position="182"/>
        <end position="644"/>
    </location>
</feature>
<evidence type="ECO:0000259" key="12">
    <source>
        <dbReference type="Pfam" id="PF00759"/>
    </source>
</evidence>
<dbReference type="EMBL" id="JBJQOH010000002">
    <property type="protein sequence ID" value="KAL3698594.1"/>
    <property type="molecule type" value="Genomic_DNA"/>
</dbReference>
<organism evidence="13 14">
    <name type="scientific">Riccia sorocarpa</name>
    <dbReference type="NCBI Taxonomy" id="122646"/>
    <lineage>
        <taxon>Eukaryota</taxon>
        <taxon>Viridiplantae</taxon>
        <taxon>Streptophyta</taxon>
        <taxon>Embryophyta</taxon>
        <taxon>Marchantiophyta</taxon>
        <taxon>Marchantiopsida</taxon>
        <taxon>Marchantiidae</taxon>
        <taxon>Marchantiales</taxon>
        <taxon>Ricciaceae</taxon>
        <taxon>Riccia</taxon>
    </lineage>
</organism>
<dbReference type="PANTHER" id="PTHR22298">
    <property type="entry name" value="ENDO-1,4-BETA-GLUCANASE"/>
    <property type="match status" value="1"/>
</dbReference>
<dbReference type="Proteomes" id="UP001633002">
    <property type="component" value="Unassembled WGS sequence"/>
</dbReference>
<dbReference type="FunFam" id="1.50.10.10:FF:000020">
    <property type="entry name" value="Endoglucanase"/>
    <property type="match status" value="1"/>
</dbReference>
<keyword evidence="11" id="KW-1133">Transmembrane helix</keyword>
<dbReference type="PROSITE" id="PS00592">
    <property type="entry name" value="GH9_2"/>
    <property type="match status" value="1"/>
</dbReference>
<evidence type="ECO:0000313" key="13">
    <source>
        <dbReference type="EMBL" id="KAL3698594.1"/>
    </source>
</evidence>
<name>A0ABD3I7Q4_9MARC</name>
<proteinExistence type="inferred from homology"/>
<feature type="active site" evidence="8">
    <location>
        <position position="575"/>
    </location>
</feature>
<evidence type="ECO:0000256" key="7">
    <source>
        <dbReference type="ARBA" id="ARBA00023326"/>
    </source>
</evidence>
<evidence type="ECO:0000256" key="2">
    <source>
        <dbReference type="ARBA" id="ARBA00007072"/>
    </source>
</evidence>
<dbReference type="AlphaFoldDB" id="A0ABD3I7Q4"/>
<evidence type="ECO:0000256" key="4">
    <source>
        <dbReference type="ARBA" id="ARBA00023001"/>
    </source>
</evidence>
<sequence>MARARFGGETREEASLGASHKSRRKNPRKRVVFKIGPLERHLLQSLVAVDGSWASLSEGEAIEWFLLLIICPVLYFFWGQIEMGNYGNIDDDDDEPTRSCGWYVRTFVGVLLLAGAVTGAAYGLYKVAHPANKHGDSGGAPYTPSTPSPWTPGDDPSEDGPGPDFGPPGFAPTPIVSNNYSFGNALELSLTFLNIQKSGKLPADNPITWRGDSALDDGSDAGVDLSGGLYDAGDHIKFGLPMAFTATILSWSVLEYAPQMTAANQLNAAVDIIKWITDYLIKSHPDNETFYMQVGDPGADHDCWQRPEDLSISRPSYKLDPESPGSDVMGEAAAAMAAASLVFRQPGTTFENPAYANLLLSHAAGLFEFADQYPGSYTESYPTMQMYYNSTGFEDELLWAATWLHYATGDQYYLDYATGQQGETFGGWGKAPLWFSWDDKRSGVHVLLSRKHLLQPTGDKLQASKLLNYKTTADKLMCALIPNSPTASAKRTKGGMIWVTQWSASVHTVNAAFLALIYSDYLDAAKLTLTCSGNIYKPDQLRYFAYSQVDYLLGKNPMEMSYLVGYGDNYPKFLHHRGASIPSDGVQYDCKGGFQWLHSTAENPHVASGALVGGPFFNDSYSDYRDNIQQNEASIYNSASLAGLVAGLSFTAQQGIPKTYLS</sequence>
<feature type="compositionally biased region" description="Low complexity" evidence="10">
    <location>
        <begin position="151"/>
        <end position="162"/>
    </location>
</feature>